<dbReference type="InterPro" id="IPR009057">
    <property type="entry name" value="Homeodomain-like_sf"/>
</dbReference>
<sequence length="305" mass="34355">MFLILTIASATVLRIKEWPLLIRDHIAIHHADLTPQLRVAANYVAEHPAEVATRSLRTVATHLNIPPVTFTRLSKALGLGGYQGLKELCSKSIKQQSQSFSDRAKNLQISRCEIDKTPLFYQHTRAITDNIHEMDKTIDVKKLQQVADEMNKANRVYLVGALASAHFSRFWSYIARLAFSNWYVVNEGEGRLASTINTLDTNDFVVIISKAPHAEWSILAAREIRQTGAQLLVLTDTISCPAIQYSDFHFAISDGSPQFFSSYVSLLVLIETLMGMVIARAGEDAPRHIEAIEKNNYRLGKYWQE</sequence>
<proteinExistence type="predicted"/>
<dbReference type="GO" id="GO:0097367">
    <property type="term" value="F:carbohydrate derivative binding"/>
    <property type="evidence" value="ECO:0007669"/>
    <property type="project" value="InterPro"/>
</dbReference>
<evidence type="ECO:0000313" key="6">
    <source>
        <dbReference type="EMBL" id="CAA6829014.1"/>
    </source>
</evidence>
<dbReference type="GO" id="GO:0003700">
    <property type="term" value="F:DNA-binding transcription factor activity"/>
    <property type="evidence" value="ECO:0007669"/>
    <property type="project" value="InterPro"/>
</dbReference>
<keyword evidence="1" id="KW-0805">Transcription regulation</keyword>
<evidence type="ECO:0000259" key="4">
    <source>
        <dbReference type="PROSITE" id="PS51071"/>
    </source>
</evidence>
<name>A0A6S6UGP2_9GAMM</name>
<evidence type="ECO:0000256" key="1">
    <source>
        <dbReference type="ARBA" id="ARBA00023015"/>
    </source>
</evidence>
<dbReference type="Pfam" id="PF01380">
    <property type="entry name" value="SIS"/>
    <property type="match status" value="1"/>
</dbReference>
<dbReference type="Gene3D" id="3.40.50.10490">
    <property type="entry name" value="Glucose-6-phosphate isomerase like protein, domain 1"/>
    <property type="match status" value="1"/>
</dbReference>
<dbReference type="InterPro" id="IPR046348">
    <property type="entry name" value="SIS_dom_sf"/>
</dbReference>
<dbReference type="PANTHER" id="PTHR30514:SF18">
    <property type="entry name" value="RPIR-FAMILY TRANSCRIPTIONAL REGULATOR"/>
    <property type="match status" value="1"/>
</dbReference>
<evidence type="ECO:0000256" key="3">
    <source>
        <dbReference type="ARBA" id="ARBA00023163"/>
    </source>
</evidence>
<dbReference type="GO" id="GO:1901135">
    <property type="term" value="P:carbohydrate derivative metabolic process"/>
    <property type="evidence" value="ECO:0007669"/>
    <property type="project" value="InterPro"/>
</dbReference>
<evidence type="ECO:0000256" key="2">
    <source>
        <dbReference type="ARBA" id="ARBA00023125"/>
    </source>
</evidence>
<organism evidence="6">
    <name type="scientific">uncultured Thiotrichaceae bacterium</name>
    <dbReference type="NCBI Taxonomy" id="298394"/>
    <lineage>
        <taxon>Bacteria</taxon>
        <taxon>Pseudomonadati</taxon>
        <taxon>Pseudomonadota</taxon>
        <taxon>Gammaproteobacteria</taxon>
        <taxon>Thiotrichales</taxon>
        <taxon>Thiotrichaceae</taxon>
        <taxon>environmental samples</taxon>
    </lineage>
</organism>
<evidence type="ECO:0000259" key="5">
    <source>
        <dbReference type="PROSITE" id="PS51464"/>
    </source>
</evidence>
<dbReference type="SUPFAM" id="SSF53697">
    <property type="entry name" value="SIS domain"/>
    <property type="match status" value="1"/>
</dbReference>
<dbReference type="AlphaFoldDB" id="A0A6S6UGP2"/>
<dbReference type="InterPro" id="IPR000281">
    <property type="entry name" value="HTH_RpiR"/>
</dbReference>
<dbReference type="InterPro" id="IPR001347">
    <property type="entry name" value="SIS_dom"/>
</dbReference>
<dbReference type="InterPro" id="IPR047640">
    <property type="entry name" value="RpiR-like"/>
</dbReference>
<dbReference type="PROSITE" id="PS51464">
    <property type="entry name" value="SIS"/>
    <property type="match status" value="1"/>
</dbReference>
<dbReference type="PANTHER" id="PTHR30514">
    <property type="entry name" value="GLUCOKINASE"/>
    <property type="match status" value="1"/>
</dbReference>
<keyword evidence="2" id="KW-0238">DNA-binding</keyword>
<feature type="domain" description="HTH rpiR-type" evidence="4">
    <location>
        <begin position="20"/>
        <end position="96"/>
    </location>
</feature>
<dbReference type="GO" id="GO:0003677">
    <property type="term" value="F:DNA binding"/>
    <property type="evidence" value="ECO:0007669"/>
    <property type="project" value="UniProtKB-KW"/>
</dbReference>
<accession>A0A6S6UGP2</accession>
<gene>
    <name evidence="6" type="ORF">HELGO_WM21227</name>
</gene>
<dbReference type="EMBL" id="CACVAT010000491">
    <property type="protein sequence ID" value="CAA6829014.1"/>
    <property type="molecule type" value="Genomic_DNA"/>
</dbReference>
<feature type="domain" description="SIS" evidence="5">
    <location>
        <begin position="146"/>
        <end position="283"/>
    </location>
</feature>
<dbReference type="PROSITE" id="PS51071">
    <property type="entry name" value="HTH_RPIR"/>
    <property type="match status" value="1"/>
</dbReference>
<dbReference type="InterPro" id="IPR035472">
    <property type="entry name" value="RpiR-like_SIS"/>
</dbReference>
<dbReference type="InterPro" id="IPR036388">
    <property type="entry name" value="WH-like_DNA-bd_sf"/>
</dbReference>
<dbReference type="SUPFAM" id="SSF46689">
    <property type="entry name" value="Homeodomain-like"/>
    <property type="match status" value="1"/>
</dbReference>
<reference evidence="6" key="1">
    <citation type="submission" date="2020-01" db="EMBL/GenBank/DDBJ databases">
        <authorList>
            <person name="Meier V. D."/>
            <person name="Meier V D."/>
        </authorList>
    </citation>
    <scope>NUCLEOTIDE SEQUENCE</scope>
    <source>
        <strain evidence="6">HLG_WM_MAG_09</strain>
    </source>
</reference>
<dbReference type="Gene3D" id="1.10.10.10">
    <property type="entry name" value="Winged helix-like DNA-binding domain superfamily/Winged helix DNA-binding domain"/>
    <property type="match status" value="1"/>
</dbReference>
<keyword evidence="3" id="KW-0804">Transcription</keyword>
<dbReference type="CDD" id="cd05013">
    <property type="entry name" value="SIS_RpiR"/>
    <property type="match status" value="1"/>
</dbReference>
<protein>
    <submittedName>
        <fullName evidence="6">MurR/RpiR family transcriptional regulator</fullName>
    </submittedName>
</protein>